<feature type="compositionally biased region" description="Low complexity" evidence="1">
    <location>
        <begin position="154"/>
        <end position="163"/>
    </location>
</feature>
<dbReference type="EMBL" id="CP009122">
    <property type="protein sequence ID" value="AJA11436.1"/>
    <property type="molecule type" value="Genomic_DNA"/>
</dbReference>
<dbReference type="Pfam" id="PF05275">
    <property type="entry name" value="CopB"/>
    <property type="match status" value="1"/>
</dbReference>
<dbReference type="InterPro" id="IPR007939">
    <property type="entry name" value="Cu-R_B_prcur"/>
</dbReference>
<feature type="region of interest" description="Disordered" evidence="1">
    <location>
        <begin position="28"/>
        <end position="172"/>
    </location>
</feature>
<dbReference type="KEGG" id="sphk:SKP52_22955"/>
<gene>
    <name evidence="3" type="ORF">SKP52_22955</name>
</gene>
<reference evidence="3 4" key="1">
    <citation type="journal article" date="2015" name="Int. J. Syst. Evol. Microbiol.">
        <title>Description of Sphingopyxis fribergensis sp. nov. - a soil bacterium with the ability to degrade styrene and phenylacetic acid.</title>
        <authorList>
            <person name="Oelschlagel M."/>
            <person name="Ruckert C."/>
            <person name="Kalinowski J."/>
            <person name="Schmidt G."/>
            <person name="Schlomann M."/>
            <person name="Tischler D."/>
        </authorList>
    </citation>
    <scope>NUCLEOTIDE SEQUENCE [LARGE SCALE GENOMIC DNA]</scope>
    <source>
        <strain evidence="3 4">Kp5.2</strain>
    </source>
</reference>
<feature type="chain" id="PRO_5002030840" evidence="2">
    <location>
        <begin position="18"/>
        <end position="403"/>
    </location>
</feature>
<dbReference type="HOGENOM" id="CLU_042913_0_2_5"/>
<dbReference type="Proteomes" id="UP000030907">
    <property type="component" value="Chromosome"/>
</dbReference>
<accession>A0A0A7PMV1</accession>
<dbReference type="GO" id="GO:0009279">
    <property type="term" value="C:cell outer membrane"/>
    <property type="evidence" value="ECO:0007669"/>
    <property type="project" value="InterPro"/>
</dbReference>
<organism evidence="3 4">
    <name type="scientific">Sphingopyxis fribergensis</name>
    <dbReference type="NCBI Taxonomy" id="1515612"/>
    <lineage>
        <taxon>Bacteria</taxon>
        <taxon>Pseudomonadati</taxon>
        <taxon>Pseudomonadota</taxon>
        <taxon>Alphaproteobacteria</taxon>
        <taxon>Sphingomonadales</taxon>
        <taxon>Sphingomonadaceae</taxon>
        <taxon>Sphingopyxis</taxon>
    </lineage>
</organism>
<evidence type="ECO:0000313" key="4">
    <source>
        <dbReference type="Proteomes" id="UP000030907"/>
    </source>
</evidence>
<proteinExistence type="predicted"/>
<dbReference type="RefSeq" id="WP_003046391.1">
    <property type="nucleotide sequence ID" value="NZ_CP009122.1"/>
</dbReference>
<dbReference type="OrthoDB" id="9778934at2"/>
<keyword evidence="4" id="KW-1185">Reference proteome</keyword>
<evidence type="ECO:0000256" key="1">
    <source>
        <dbReference type="SAM" id="MobiDB-lite"/>
    </source>
</evidence>
<feature type="compositionally biased region" description="Pro residues" evidence="1">
    <location>
        <begin position="35"/>
        <end position="45"/>
    </location>
</feature>
<name>A0A0A7PMV1_9SPHN</name>
<evidence type="ECO:0000256" key="2">
    <source>
        <dbReference type="SAM" id="SignalP"/>
    </source>
</evidence>
<feature type="signal peptide" evidence="2">
    <location>
        <begin position="1"/>
        <end position="17"/>
    </location>
</feature>
<dbReference type="AlphaFoldDB" id="A0A0A7PMV1"/>
<dbReference type="GO" id="GO:0005507">
    <property type="term" value="F:copper ion binding"/>
    <property type="evidence" value="ECO:0007669"/>
    <property type="project" value="InterPro"/>
</dbReference>
<dbReference type="GO" id="GO:0006878">
    <property type="term" value="P:intracellular copper ion homeostasis"/>
    <property type="evidence" value="ECO:0007669"/>
    <property type="project" value="InterPro"/>
</dbReference>
<protein>
    <submittedName>
        <fullName evidence="3">Copper resistance B</fullName>
    </submittedName>
</protein>
<evidence type="ECO:0000313" key="3">
    <source>
        <dbReference type="EMBL" id="AJA11436.1"/>
    </source>
</evidence>
<dbReference type="STRING" id="1515612.SKP52_22955"/>
<sequence>MTRVALLLAGIAPLAFAVPAAAQSMDHSMHGAAPAPTPAPSPTPAPVAQSAPEAPAEGSMEQMDHGNMQGMDMEPEASSCPPEHAAMGHCTPEAEAPGKGASDMGAMDHGAPQPSDPDCPPEHAKMGHCTPKGGSADAMAGMEGMATTSSASGTDLPPGDATAPAPPGDWYADRIYPQAEMEHSRHDMMKENGAQTIAFISFNLAEYQARKGRDGFRWDGEAWYGGDINRLTIKSEGEGVFGEGIESAEVQALYSRAIGPYFNAQAGIRQDLGPGPDRTYATIGFEGLAPYWFEVEGALFLSNKGDLLARLEGYYDQRITQKLILQPMAEVNFALQDVPETGVGSGLSDFELGLRLRYEVVKEFAPYVGVEWARKVGDTARFARAAGEDASGVSFVMGVRAWF</sequence>
<keyword evidence="2" id="KW-0732">Signal</keyword>